<sequence length="74" mass="7896">MEASSRKQRFKKGRSATFSIDGFNITIVSHAPSKSAKAPLNDPRSAEEILADDLPEPNGPEATEKTALRSAPAS</sequence>
<evidence type="ECO:0000313" key="3">
    <source>
        <dbReference type="Proteomes" id="UP001148018"/>
    </source>
</evidence>
<name>A0A9Q0IBM1_9TELE</name>
<gene>
    <name evidence="2" type="ORF">NHX12_003814</name>
</gene>
<dbReference type="EMBL" id="JANIIK010000111">
    <property type="protein sequence ID" value="KAJ3594507.1"/>
    <property type="molecule type" value="Genomic_DNA"/>
</dbReference>
<proteinExistence type="predicted"/>
<reference evidence="2" key="1">
    <citation type="submission" date="2022-07" db="EMBL/GenBank/DDBJ databases">
        <title>Chromosome-level genome of Muraenolepis orangiensis.</title>
        <authorList>
            <person name="Kim J."/>
        </authorList>
    </citation>
    <scope>NUCLEOTIDE SEQUENCE</scope>
    <source>
        <strain evidence="2">KU_S4_2022</strain>
        <tissue evidence="2">Muscle</tissue>
    </source>
</reference>
<protein>
    <submittedName>
        <fullName evidence="2">Uncharacterized protein</fullName>
    </submittedName>
</protein>
<comment type="caution">
    <text evidence="2">The sequence shown here is derived from an EMBL/GenBank/DDBJ whole genome shotgun (WGS) entry which is preliminary data.</text>
</comment>
<accession>A0A9Q0IBM1</accession>
<dbReference type="OrthoDB" id="9217641at2759"/>
<evidence type="ECO:0000313" key="2">
    <source>
        <dbReference type="EMBL" id="KAJ3594507.1"/>
    </source>
</evidence>
<dbReference type="AlphaFoldDB" id="A0A9Q0IBM1"/>
<keyword evidence="3" id="KW-1185">Reference proteome</keyword>
<dbReference type="Proteomes" id="UP001148018">
    <property type="component" value="Unassembled WGS sequence"/>
</dbReference>
<feature type="non-terminal residue" evidence="2">
    <location>
        <position position="1"/>
    </location>
</feature>
<organism evidence="2 3">
    <name type="scientific">Muraenolepis orangiensis</name>
    <name type="common">Patagonian moray cod</name>
    <dbReference type="NCBI Taxonomy" id="630683"/>
    <lineage>
        <taxon>Eukaryota</taxon>
        <taxon>Metazoa</taxon>
        <taxon>Chordata</taxon>
        <taxon>Craniata</taxon>
        <taxon>Vertebrata</taxon>
        <taxon>Euteleostomi</taxon>
        <taxon>Actinopterygii</taxon>
        <taxon>Neopterygii</taxon>
        <taxon>Teleostei</taxon>
        <taxon>Neoteleostei</taxon>
        <taxon>Acanthomorphata</taxon>
        <taxon>Zeiogadaria</taxon>
        <taxon>Gadariae</taxon>
        <taxon>Gadiformes</taxon>
        <taxon>Muraenolepidoidei</taxon>
        <taxon>Muraenolepididae</taxon>
        <taxon>Muraenolepis</taxon>
    </lineage>
</organism>
<evidence type="ECO:0000256" key="1">
    <source>
        <dbReference type="SAM" id="MobiDB-lite"/>
    </source>
</evidence>
<feature type="region of interest" description="Disordered" evidence="1">
    <location>
        <begin position="51"/>
        <end position="74"/>
    </location>
</feature>